<dbReference type="Proteomes" id="UP000886741">
    <property type="component" value="Unassembled WGS sequence"/>
</dbReference>
<reference evidence="7" key="1">
    <citation type="submission" date="2020-10" db="EMBL/GenBank/DDBJ databases">
        <authorList>
            <person name="Gilroy R."/>
        </authorList>
    </citation>
    <scope>NUCLEOTIDE SEQUENCE</scope>
    <source>
        <strain evidence="7">ChiBcec16-1751</strain>
    </source>
</reference>
<evidence type="ECO:0000256" key="3">
    <source>
        <dbReference type="ARBA" id="ARBA00014376"/>
    </source>
</evidence>
<dbReference type="GO" id="GO:0030694">
    <property type="term" value="C:bacterial-type flagellum basal body, rod"/>
    <property type="evidence" value="ECO:0007669"/>
    <property type="project" value="InterPro"/>
</dbReference>
<evidence type="ECO:0000256" key="6">
    <source>
        <dbReference type="PIRNR" id="PIRNR002889"/>
    </source>
</evidence>
<dbReference type="PIRSF" id="PIRSF002889">
    <property type="entry name" value="Rod_FlgB"/>
    <property type="match status" value="1"/>
</dbReference>
<evidence type="ECO:0000313" key="7">
    <source>
        <dbReference type="EMBL" id="HIS64659.1"/>
    </source>
</evidence>
<comment type="subcellular location">
    <subcellularLocation>
        <location evidence="1 6">Bacterial flagellum basal body</location>
    </subcellularLocation>
</comment>
<comment type="subunit">
    <text evidence="6">The basal body constitutes a major portion of the flagellar organelle and consists of a number of rings mounted on a central rod.</text>
</comment>
<name>A0A9D1JTX9_9FIRM</name>
<gene>
    <name evidence="7" type="primary">flgB</name>
    <name evidence="7" type="ORF">IAA83_04720</name>
</gene>
<evidence type="ECO:0000313" key="8">
    <source>
        <dbReference type="Proteomes" id="UP000886741"/>
    </source>
</evidence>
<evidence type="ECO:0000256" key="5">
    <source>
        <dbReference type="ARBA" id="ARBA00024934"/>
    </source>
</evidence>
<proteinExistence type="inferred from homology"/>
<comment type="function">
    <text evidence="5 6">Structural component of flagellum, the bacterial motility apparatus. Part of the rod structure of flagellar basal body.</text>
</comment>
<keyword evidence="7" id="KW-0966">Cell projection</keyword>
<dbReference type="GO" id="GO:0071973">
    <property type="term" value="P:bacterial-type flagellum-dependent cell motility"/>
    <property type="evidence" value="ECO:0007669"/>
    <property type="project" value="InterPro"/>
</dbReference>
<comment type="caution">
    <text evidence="7">The sequence shown here is derived from an EMBL/GenBank/DDBJ whole genome shotgun (WGS) entry which is preliminary data.</text>
</comment>
<evidence type="ECO:0000256" key="4">
    <source>
        <dbReference type="ARBA" id="ARBA00023143"/>
    </source>
</evidence>
<keyword evidence="7" id="KW-0282">Flagellum</keyword>
<accession>A0A9D1JTX9</accession>
<dbReference type="NCBIfam" id="TIGR01396">
    <property type="entry name" value="FlgB"/>
    <property type="match status" value="1"/>
</dbReference>
<evidence type="ECO:0000256" key="1">
    <source>
        <dbReference type="ARBA" id="ARBA00004117"/>
    </source>
</evidence>
<dbReference type="InterPro" id="IPR006300">
    <property type="entry name" value="FlgB"/>
</dbReference>
<protein>
    <recommendedName>
        <fullName evidence="3 6">Flagellar basal body rod protein FlgB</fullName>
    </recommendedName>
</protein>
<dbReference type="EMBL" id="DVJJ01000075">
    <property type="protein sequence ID" value="HIS64659.1"/>
    <property type="molecule type" value="Genomic_DNA"/>
</dbReference>
<sequence>MQLLQTNTQLMLQRSMEYLWQKQTCILDNIANVETPGYQVKYATFEDALNNALQETAGKSNTASSAALRQAIAAPQVEIHQAEESVRADGNGVNITEQSVELARNGYQQQYVFNSISNEFTLLRTAIRG</sequence>
<keyword evidence="7" id="KW-0969">Cilium</keyword>
<organism evidence="7 8">
    <name type="scientific">Candidatus Avoscillospira avistercoris</name>
    <dbReference type="NCBI Taxonomy" id="2840707"/>
    <lineage>
        <taxon>Bacteria</taxon>
        <taxon>Bacillati</taxon>
        <taxon>Bacillota</taxon>
        <taxon>Clostridia</taxon>
        <taxon>Eubacteriales</taxon>
        <taxon>Oscillospiraceae</taxon>
        <taxon>Oscillospiraceae incertae sedis</taxon>
        <taxon>Candidatus Avoscillospira</taxon>
    </lineage>
</organism>
<evidence type="ECO:0000256" key="2">
    <source>
        <dbReference type="ARBA" id="ARBA00009677"/>
    </source>
</evidence>
<keyword evidence="4 6" id="KW-0975">Bacterial flagellum</keyword>
<dbReference type="AlphaFoldDB" id="A0A9D1JTX9"/>
<reference evidence="7" key="2">
    <citation type="journal article" date="2021" name="PeerJ">
        <title>Extensive microbial diversity within the chicken gut microbiome revealed by metagenomics and culture.</title>
        <authorList>
            <person name="Gilroy R."/>
            <person name="Ravi A."/>
            <person name="Getino M."/>
            <person name="Pursley I."/>
            <person name="Horton D.L."/>
            <person name="Alikhan N.F."/>
            <person name="Baker D."/>
            <person name="Gharbi K."/>
            <person name="Hall N."/>
            <person name="Watson M."/>
            <person name="Adriaenssens E.M."/>
            <person name="Foster-Nyarko E."/>
            <person name="Jarju S."/>
            <person name="Secka A."/>
            <person name="Antonio M."/>
            <person name="Oren A."/>
            <person name="Chaudhuri R.R."/>
            <person name="La Ragione R."/>
            <person name="Hildebrand F."/>
            <person name="Pallen M.J."/>
        </authorList>
    </citation>
    <scope>NUCLEOTIDE SEQUENCE</scope>
    <source>
        <strain evidence="7">ChiBcec16-1751</strain>
    </source>
</reference>
<comment type="similarity">
    <text evidence="2 6">Belongs to the flagella basal body rod proteins family.</text>
</comment>